<feature type="binding site" evidence="10">
    <location>
        <position position="23"/>
    </location>
    <ligand>
        <name>ATP</name>
        <dbReference type="ChEBI" id="CHEBI:30616"/>
    </ligand>
</feature>
<evidence type="ECO:0000313" key="14">
    <source>
        <dbReference type="Proteomes" id="UP001549921"/>
    </source>
</evidence>
<dbReference type="GO" id="GO:0042274">
    <property type="term" value="P:ribosomal small subunit biogenesis"/>
    <property type="evidence" value="ECO:0007669"/>
    <property type="project" value="UniProtKB-UniRule"/>
</dbReference>
<comment type="catalytic activity">
    <reaction evidence="10">
        <text>ATP + H2O = ADP + phosphate + H(+)</text>
        <dbReference type="Rhea" id="RHEA:13065"/>
        <dbReference type="ChEBI" id="CHEBI:15377"/>
        <dbReference type="ChEBI" id="CHEBI:15378"/>
        <dbReference type="ChEBI" id="CHEBI:30616"/>
        <dbReference type="ChEBI" id="CHEBI:43474"/>
        <dbReference type="ChEBI" id="CHEBI:456216"/>
    </reaction>
</comment>
<sequence>MMVSRPRKIPNLLITGTPGVGKSTICQRLADRTNYAWREVSKIAEESNCLDEYDPEYQCPFLNEDKLLDVMEVMMAKGGNIVDYHGCDFFPERWFDGVFVIRTNNTTLYDRLSARGYTGKKLEDNIQCEIFETLLEEAQSSYRPEIVQELQNDSEEQLQKNVDTIFEWIERWKEDNL</sequence>
<keyword evidence="4 10" id="KW-0698">rRNA processing</keyword>
<comment type="subunit">
    <text evidence="10">Monomer and homodimer. Interacts with small ribosomal subunit protein uS11. Not a structural component of 43S pre-ribosomes, but transiently interacts with them by binding to uS11.</text>
</comment>
<dbReference type="EC" id="2.7.4.3" evidence="10"/>
<dbReference type="EMBL" id="JBEDNZ010000002">
    <property type="protein sequence ID" value="KAL0850846.1"/>
    <property type="molecule type" value="Genomic_DNA"/>
</dbReference>
<comment type="subcellular location">
    <subcellularLocation>
        <location evidence="10">Cytoplasm</location>
    </subcellularLocation>
    <subcellularLocation>
        <location evidence="10">Nucleus</location>
    </subcellularLocation>
</comment>
<feature type="binding site" evidence="10">
    <location>
        <position position="19"/>
    </location>
    <ligand>
        <name>ATP</name>
        <dbReference type="ChEBI" id="CHEBI:30616"/>
    </ligand>
</feature>
<protein>
    <recommendedName>
        <fullName evidence="10">Adenylate kinase isoenzyme 6 homolog</fullName>
        <shortName evidence="10">AK6</shortName>
        <ecNumber evidence="10">2.7.4.3</ecNumber>
    </recommendedName>
    <alternativeName>
        <fullName evidence="10">Dual activity adenylate kinase/ATPase</fullName>
        <shortName evidence="10">AK/ATPase</shortName>
    </alternativeName>
</protein>
<evidence type="ECO:0000256" key="8">
    <source>
        <dbReference type="ARBA" id="ARBA00022840"/>
    </source>
</evidence>
<evidence type="ECO:0000313" key="11">
    <source>
        <dbReference type="EMBL" id="KAL0850846.1"/>
    </source>
</evidence>
<accession>A0ABD0TND1</accession>
<feature type="binding site" evidence="10">
    <location>
        <position position="24"/>
    </location>
    <ligand>
        <name>ATP</name>
        <dbReference type="ChEBI" id="CHEBI:30616"/>
    </ligand>
</feature>
<dbReference type="FunFam" id="3.40.50.300:FF:000372">
    <property type="entry name" value="Adenylate kinase isoenzyme 6 homolog"/>
    <property type="match status" value="1"/>
</dbReference>
<evidence type="ECO:0000256" key="3">
    <source>
        <dbReference type="ARBA" id="ARBA00022517"/>
    </source>
</evidence>
<dbReference type="SUPFAM" id="SSF52540">
    <property type="entry name" value="P-loop containing nucleoside triphosphate hydrolases"/>
    <property type="match status" value="1"/>
</dbReference>
<name>A0ABD0TND1_LOXSC</name>
<keyword evidence="13" id="KW-1185">Reference proteome</keyword>
<dbReference type="Proteomes" id="UP001549921">
    <property type="component" value="Unassembled WGS sequence"/>
</dbReference>
<dbReference type="Pfam" id="PF13238">
    <property type="entry name" value="AAA_18"/>
    <property type="match status" value="1"/>
</dbReference>
<organism evidence="11 14">
    <name type="scientific">Loxostege sticticalis</name>
    <name type="common">Beet webworm moth</name>
    <dbReference type="NCBI Taxonomy" id="481309"/>
    <lineage>
        <taxon>Eukaryota</taxon>
        <taxon>Metazoa</taxon>
        <taxon>Ecdysozoa</taxon>
        <taxon>Arthropoda</taxon>
        <taxon>Hexapoda</taxon>
        <taxon>Insecta</taxon>
        <taxon>Pterygota</taxon>
        <taxon>Neoptera</taxon>
        <taxon>Endopterygota</taxon>
        <taxon>Lepidoptera</taxon>
        <taxon>Glossata</taxon>
        <taxon>Ditrysia</taxon>
        <taxon>Pyraloidea</taxon>
        <taxon>Crambidae</taxon>
        <taxon>Pyraustinae</taxon>
        <taxon>Loxostege</taxon>
    </lineage>
</organism>
<dbReference type="InterPro" id="IPR027417">
    <property type="entry name" value="P-loop_NTPase"/>
</dbReference>
<dbReference type="GO" id="GO:0005634">
    <property type="term" value="C:nucleus"/>
    <property type="evidence" value="ECO:0007669"/>
    <property type="project" value="UniProtKB-SubCell"/>
</dbReference>
<dbReference type="GO" id="GO:0005737">
    <property type="term" value="C:cytoplasm"/>
    <property type="evidence" value="ECO:0007669"/>
    <property type="project" value="UniProtKB-SubCell"/>
</dbReference>
<evidence type="ECO:0000256" key="9">
    <source>
        <dbReference type="ARBA" id="ARBA00023242"/>
    </source>
</evidence>
<comment type="similarity">
    <text evidence="10">Belongs to the adenylate kinase family. AK6 subfamily.</text>
</comment>
<proteinExistence type="inferred from homology"/>
<dbReference type="Gene3D" id="3.40.50.300">
    <property type="entry name" value="P-loop containing nucleotide triphosphate hydrolases"/>
    <property type="match status" value="1"/>
</dbReference>
<keyword evidence="2 10" id="KW-0963">Cytoplasm</keyword>
<evidence type="ECO:0000256" key="4">
    <source>
        <dbReference type="ARBA" id="ARBA00022552"/>
    </source>
</evidence>
<reference evidence="13 14" key="1">
    <citation type="submission" date="2024-06" db="EMBL/GenBank/DDBJ databases">
        <title>A chromosome-level genome assembly of beet webworm, Loxostege sticticalis.</title>
        <authorList>
            <person name="Zhang Y."/>
        </authorList>
    </citation>
    <scope>NUCLEOTIDE SEQUENCE [LARGE SCALE GENOMIC DNA]</scope>
    <source>
        <strain evidence="12">AQ026</strain>
        <strain evidence="11">AQ028</strain>
        <tissue evidence="11">Male pupae</tissue>
        <tissue evidence="12">Whole body</tissue>
    </source>
</reference>
<evidence type="ECO:0000256" key="2">
    <source>
        <dbReference type="ARBA" id="ARBA00022490"/>
    </source>
</evidence>
<evidence type="ECO:0000313" key="13">
    <source>
        <dbReference type="Proteomes" id="UP001549920"/>
    </source>
</evidence>
<dbReference type="GO" id="GO:0005524">
    <property type="term" value="F:ATP binding"/>
    <property type="evidence" value="ECO:0007669"/>
    <property type="project" value="UniProtKB-KW"/>
</dbReference>
<feature type="binding site" evidence="10">
    <location>
        <position position="22"/>
    </location>
    <ligand>
        <name>ATP</name>
        <dbReference type="ChEBI" id="CHEBI:30616"/>
    </ligand>
</feature>
<keyword evidence="5 10" id="KW-0808">Transferase</keyword>
<dbReference type="Proteomes" id="UP001549920">
    <property type="component" value="Unassembled WGS sequence"/>
</dbReference>
<keyword evidence="8 10" id="KW-0067">ATP-binding</keyword>
<comment type="caution">
    <text evidence="10">Lacks conserved residue(s) required for the propagation of feature annotation.</text>
</comment>
<dbReference type="EMBL" id="JBEUOH010000002">
    <property type="protein sequence ID" value="KAL0901212.1"/>
    <property type="molecule type" value="Genomic_DNA"/>
</dbReference>
<feature type="binding site" evidence="10">
    <location>
        <position position="21"/>
    </location>
    <ligand>
        <name>ATP</name>
        <dbReference type="ChEBI" id="CHEBI:30616"/>
    </ligand>
</feature>
<gene>
    <name evidence="12" type="ORF">ABMA27_006514</name>
    <name evidence="11" type="ORF">ABMA28_006763</name>
</gene>
<dbReference type="PANTHER" id="PTHR12595:SF0">
    <property type="entry name" value="ADENYLATE KINASE ISOENZYME 6"/>
    <property type="match status" value="1"/>
</dbReference>
<evidence type="ECO:0000256" key="1">
    <source>
        <dbReference type="ARBA" id="ARBA00000582"/>
    </source>
</evidence>
<keyword evidence="7 10" id="KW-0418">Kinase</keyword>
<comment type="catalytic activity">
    <reaction evidence="1 10">
        <text>AMP + ATP = 2 ADP</text>
        <dbReference type="Rhea" id="RHEA:12973"/>
        <dbReference type="ChEBI" id="CHEBI:30616"/>
        <dbReference type="ChEBI" id="CHEBI:456215"/>
        <dbReference type="ChEBI" id="CHEBI:456216"/>
        <dbReference type="EC" id="2.7.4.3"/>
    </reaction>
</comment>
<dbReference type="GO" id="GO:0016887">
    <property type="term" value="F:ATP hydrolysis activity"/>
    <property type="evidence" value="ECO:0007669"/>
    <property type="project" value="UniProtKB-UniRule"/>
</dbReference>
<dbReference type="GO" id="GO:0004017">
    <property type="term" value="F:AMP kinase activity"/>
    <property type="evidence" value="ECO:0007669"/>
    <property type="project" value="UniProtKB-UniRule"/>
</dbReference>
<dbReference type="AlphaFoldDB" id="A0ABD0TND1"/>
<evidence type="ECO:0000256" key="6">
    <source>
        <dbReference type="ARBA" id="ARBA00022741"/>
    </source>
</evidence>
<feature type="binding site" evidence="10">
    <location>
        <position position="115"/>
    </location>
    <ligand>
        <name>ATP</name>
        <dbReference type="ChEBI" id="CHEBI:30616"/>
    </ligand>
</feature>
<dbReference type="PANTHER" id="PTHR12595">
    <property type="entry name" value="POS9-ACTIVATING FACTOR FAP7-RELATED"/>
    <property type="match status" value="1"/>
</dbReference>
<feature type="region of interest" description="LID" evidence="10">
    <location>
        <begin position="114"/>
        <end position="124"/>
    </location>
</feature>
<keyword evidence="6 10" id="KW-0547">Nucleotide-binding</keyword>
<comment type="function">
    <text evidence="10">Broad-specificity nucleoside monophosphate (NMP) kinase that catalyzes the reversible transfer of the terminal phosphate group between nucleoside triphosphates and monophosphates. Has also ATPase activity. Involved in the late cytoplasmic maturation steps of the 40S ribosomal particles, specifically 18S rRNA maturation. While NMP activity is not required for ribosome maturation, ATPase activity is. Associates transiently with small ribosomal subunit protein uS11. ATP hydrolysis breaks the interaction with uS11. May temporarily remove uS11 from the ribosome to enable a conformational change of the ribosomal RNA that is needed for the final maturation step of the small ribosomal subunit. Its NMP activity may have a role in nuclear energy homeostasis.</text>
</comment>
<dbReference type="GO" id="GO:0006364">
    <property type="term" value="P:rRNA processing"/>
    <property type="evidence" value="ECO:0007669"/>
    <property type="project" value="UniProtKB-KW"/>
</dbReference>
<comment type="caution">
    <text evidence="11">The sequence shown here is derived from an EMBL/GenBank/DDBJ whole genome shotgun (WGS) entry which is preliminary data.</text>
</comment>
<evidence type="ECO:0000256" key="7">
    <source>
        <dbReference type="ARBA" id="ARBA00022777"/>
    </source>
</evidence>
<dbReference type="InterPro" id="IPR020618">
    <property type="entry name" value="Adenyl_kinase_AK6"/>
</dbReference>
<feature type="region of interest" description="NMPbind" evidence="10">
    <location>
        <begin position="39"/>
        <end position="62"/>
    </location>
</feature>
<evidence type="ECO:0000256" key="10">
    <source>
        <dbReference type="HAMAP-Rule" id="MF_03173"/>
    </source>
</evidence>
<evidence type="ECO:0000313" key="12">
    <source>
        <dbReference type="EMBL" id="KAL0901212.1"/>
    </source>
</evidence>
<evidence type="ECO:0000256" key="5">
    <source>
        <dbReference type="ARBA" id="ARBA00022679"/>
    </source>
</evidence>
<keyword evidence="9 10" id="KW-0539">Nucleus</keyword>
<keyword evidence="3 10" id="KW-0690">Ribosome biogenesis</keyword>
<dbReference type="HAMAP" id="MF_00039">
    <property type="entry name" value="Adenylate_kinase_AK6"/>
    <property type="match status" value="1"/>
</dbReference>